<proteinExistence type="inferred from homology"/>
<dbReference type="Pfam" id="PF00005">
    <property type="entry name" value="ABC_tran"/>
    <property type="match status" value="1"/>
</dbReference>
<dbReference type="Pfam" id="PF08352">
    <property type="entry name" value="oligo_HPY"/>
    <property type="match status" value="1"/>
</dbReference>
<dbReference type="InterPro" id="IPR017871">
    <property type="entry name" value="ABC_transporter-like_CS"/>
</dbReference>
<reference evidence="6" key="1">
    <citation type="journal article" date="2014" name="Genome Biol. Evol.">
        <title>Pangenome evidence for extensive interdomain horizontal transfer affecting lineage core and shell genes in uncultured planktonic thaumarchaeota and euryarchaeota.</title>
        <authorList>
            <person name="Deschamps P."/>
            <person name="Zivanovic Y."/>
            <person name="Moreira D."/>
            <person name="Rodriguez-Valera F."/>
            <person name="Lopez-Garcia P."/>
        </authorList>
    </citation>
    <scope>NUCLEOTIDE SEQUENCE</scope>
</reference>
<dbReference type="FunFam" id="3.40.50.300:FF:000016">
    <property type="entry name" value="Oligopeptide ABC transporter ATP-binding component"/>
    <property type="match status" value="1"/>
</dbReference>
<dbReference type="EMBL" id="KF900752">
    <property type="protein sequence ID" value="AIF05875.1"/>
    <property type="molecule type" value="Genomic_DNA"/>
</dbReference>
<dbReference type="GO" id="GO:0005524">
    <property type="term" value="F:ATP binding"/>
    <property type="evidence" value="ECO:0007669"/>
    <property type="project" value="UniProtKB-KW"/>
</dbReference>
<evidence type="ECO:0000259" key="5">
    <source>
        <dbReference type="PROSITE" id="PS50893"/>
    </source>
</evidence>
<dbReference type="GO" id="GO:0055085">
    <property type="term" value="P:transmembrane transport"/>
    <property type="evidence" value="ECO:0007669"/>
    <property type="project" value="UniProtKB-ARBA"/>
</dbReference>
<evidence type="ECO:0000256" key="1">
    <source>
        <dbReference type="ARBA" id="ARBA00005417"/>
    </source>
</evidence>
<evidence type="ECO:0000256" key="2">
    <source>
        <dbReference type="ARBA" id="ARBA00022448"/>
    </source>
</evidence>
<dbReference type="NCBIfam" id="TIGR01727">
    <property type="entry name" value="oligo_HPY"/>
    <property type="match status" value="1"/>
</dbReference>
<comment type="similarity">
    <text evidence="1">Belongs to the ABC transporter superfamily.</text>
</comment>
<dbReference type="InterPro" id="IPR027417">
    <property type="entry name" value="P-loop_NTPase"/>
</dbReference>
<evidence type="ECO:0000313" key="6">
    <source>
        <dbReference type="EMBL" id="AIF05875.1"/>
    </source>
</evidence>
<organism evidence="6">
    <name type="scientific">uncultured marine group II/III euryarchaeote KM3_188_A01</name>
    <dbReference type="NCBI Taxonomy" id="1457953"/>
    <lineage>
        <taxon>Archaea</taxon>
        <taxon>Methanobacteriati</taxon>
        <taxon>Methanobacteriota</taxon>
        <taxon>environmental samples</taxon>
    </lineage>
</organism>
<name>A0A075GS74_9EURY</name>
<keyword evidence="4" id="KW-0067">ATP-binding</keyword>
<dbReference type="Gene3D" id="3.40.50.300">
    <property type="entry name" value="P-loop containing nucleotide triphosphate hydrolases"/>
    <property type="match status" value="1"/>
</dbReference>
<dbReference type="PROSITE" id="PS50893">
    <property type="entry name" value="ABC_TRANSPORTER_2"/>
    <property type="match status" value="1"/>
</dbReference>
<dbReference type="GO" id="GO:0015833">
    <property type="term" value="P:peptide transport"/>
    <property type="evidence" value="ECO:0007669"/>
    <property type="project" value="InterPro"/>
</dbReference>
<dbReference type="InterPro" id="IPR003439">
    <property type="entry name" value="ABC_transporter-like_ATP-bd"/>
</dbReference>
<sequence>MILRTHGLAKHFPIRDFLGRVEGQVRALDGVTLTLPEGKTLGVVGESGCGKTTLARTLLGLEAPTAGSVELGPALADGLAGTRLEELRLGDLRRLRRRIGVVFQDPLGALNPRMLVKDLVTEPLAIHGQTRGLRDRARELLELVGLNPDHLYRFPHQFSGGQRQRIVIARALALEPQLLVLDEPTSALDVSVQAQILNLLQQLQRKLGLSFLFISHDLAVVKHMCDRVAVMYLGRVVEEADAAQLFANPRHPYSQALVSATPELDPARRQARIVLEGDVPSPAAPPSGCHFHPRCPIAVDNCAVEYPELREDDGCAVACHLV</sequence>
<dbReference type="SMART" id="SM00382">
    <property type="entry name" value="AAA"/>
    <property type="match status" value="1"/>
</dbReference>
<dbReference type="InterPro" id="IPR003593">
    <property type="entry name" value="AAA+_ATPase"/>
</dbReference>
<feature type="domain" description="ABC transporter" evidence="5">
    <location>
        <begin position="3"/>
        <end position="258"/>
    </location>
</feature>
<dbReference type="InterPro" id="IPR013563">
    <property type="entry name" value="Oligopep_ABC_C"/>
</dbReference>
<dbReference type="PANTHER" id="PTHR43776:SF7">
    <property type="entry name" value="D,D-DIPEPTIDE TRANSPORT ATP-BINDING PROTEIN DDPF-RELATED"/>
    <property type="match status" value="1"/>
</dbReference>
<gene>
    <name evidence="6" type="primary">ABC.PE.A1</name>
</gene>
<evidence type="ECO:0000256" key="4">
    <source>
        <dbReference type="ARBA" id="ARBA00022840"/>
    </source>
</evidence>
<protein>
    <submittedName>
        <fullName evidence="6">Oligopeptide/dipeptide ABC transporter ATPase subunit (ABC.PE.A1)</fullName>
    </submittedName>
</protein>
<dbReference type="GO" id="GO:0016887">
    <property type="term" value="F:ATP hydrolysis activity"/>
    <property type="evidence" value="ECO:0007669"/>
    <property type="project" value="InterPro"/>
</dbReference>
<evidence type="ECO:0000256" key="3">
    <source>
        <dbReference type="ARBA" id="ARBA00022741"/>
    </source>
</evidence>
<dbReference type="PROSITE" id="PS00211">
    <property type="entry name" value="ABC_TRANSPORTER_1"/>
    <property type="match status" value="1"/>
</dbReference>
<dbReference type="InterPro" id="IPR050319">
    <property type="entry name" value="ABC_transp_ATP-bind"/>
</dbReference>
<accession>A0A075GS74</accession>
<dbReference type="SUPFAM" id="SSF52540">
    <property type="entry name" value="P-loop containing nucleoside triphosphate hydrolases"/>
    <property type="match status" value="1"/>
</dbReference>
<keyword evidence="2" id="KW-0813">Transport</keyword>
<dbReference type="CDD" id="cd03257">
    <property type="entry name" value="ABC_NikE_OppD_transporters"/>
    <property type="match status" value="1"/>
</dbReference>
<keyword evidence="3" id="KW-0547">Nucleotide-binding</keyword>
<dbReference type="PANTHER" id="PTHR43776">
    <property type="entry name" value="TRANSPORT ATP-BINDING PROTEIN"/>
    <property type="match status" value="1"/>
</dbReference>
<dbReference type="AlphaFoldDB" id="A0A075GS74"/>